<evidence type="ECO:0000259" key="2">
    <source>
        <dbReference type="Pfam" id="PF13472"/>
    </source>
</evidence>
<name>A0A2A5WCN3_9GAMM</name>
<organism evidence="3 4">
    <name type="scientific">OM182 bacterium MED-G28</name>
    <dbReference type="NCBI Taxonomy" id="1986256"/>
    <lineage>
        <taxon>Bacteria</taxon>
        <taxon>Pseudomonadati</taxon>
        <taxon>Pseudomonadota</taxon>
        <taxon>Gammaproteobacteria</taxon>
        <taxon>OMG group</taxon>
        <taxon>OM182 clade</taxon>
    </lineage>
</organism>
<proteinExistence type="predicted"/>
<dbReference type="InterPro" id="IPR051532">
    <property type="entry name" value="Ester_Hydrolysis_Enzymes"/>
</dbReference>
<dbReference type="AlphaFoldDB" id="A0A2A5WCN3"/>
<dbReference type="Proteomes" id="UP000219329">
    <property type="component" value="Unassembled WGS sequence"/>
</dbReference>
<dbReference type="Gene3D" id="3.40.50.1110">
    <property type="entry name" value="SGNH hydrolase"/>
    <property type="match status" value="1"/>
</dbReference>
<comment type="caution">
    <text evidence="3">The sequence shown here is derived from an EMBL/GenBank/DDBJ whole genome shotgun (WGS) entry which is preliminary data.</text>
</comment>
<dbReference type="PANTHER" id="PTHR30383">
    <property type="entry name" value="THIOESTERASE 1/PROTEASE 1/LYSOPHOSPHOLIPASE L1"/>
    <property type="match status" value="1"/>
</dbReference>
<protein>
    <submittedName>
        <fullName evidence="3">Arylesterase</fullName>
    </submittedName>
</protein>
<dbReference type="SUPFAM" id="SSF52266">
    <property type="entry name" value="SGNH hydrolase"/>
    <property type="match status" value="1"/>
</dbReference>
<dbReference type="InterPro" id="IPR013830">
    <property type="entry name" value="SGNH_hydro"/>
</dbReference>
<gene>
    <name evidence="3" type="ORF">CNF02_06635</name>
</gene>
<dbReference type="InterPro" id="IPR036514">
    <property type="entry name" value="SGNH_hydro_sf"/>
</dbReference>
<evidence type="ECO:0000313" key="3">
    <source>
        <dbReference type="EMBL" id="PDH34028.1"/>
    </source>
</evidence>
<feature type="signal peptide" evidence="1">
    <location>
        <begin position="1"/>
        <end position="22"/>
    </location>
</feature>
<dbReference type="CDD" id="cd01822">
    <property type="entry name" value="Lysophospholipase_L1_like"/>
    <property type="match status" value="1"/>
</dbReference>
<reference evidence="3 4" key="1">
    <citation type="submission" date="2017-08" db="EMBL/GenBank/DDBJ databases">
        <title>Fine stratification of microbial communities through a metagenomic profile of the photic zone.</title>
        <authorList>
            <person name="Haro-Moreno J.M."/>
            <person name="Lopez-Perez M."/>
            <person name="De La Torre J."/>
            <person name="Picazo A."/>
            <person name="Camacho A."/>
            <person name="Rodriguez-Valera F."/>
        </authorList>
    </citation>
    <scope>NUCLEOTIDE SEQUENCE [LARGE SCALE GENOMIC DNA]</scope>
    <source>
        <strain evidence="3">MED-G28</strain>
    </source>
</reference>
<feature type="chain" id="PRO_5012404868" evidence="1">
    <location>
        <begin position="23"/>
        <end position="210"/>
    </location>
</feature>
<accession>A0A2A5WCN3</accession>
<dbReference type="Pfam" id="PF13472">
    <property type="entry name" value="Lipase_GDSL_2"/>
    <property type="match status" value="1"/>
</dbReference>
<dbReference type="EMBL" id="NTJZ01000005">
    <property type="protein sequence ID" value="PDH34028.1"/>
    <property type="molecule type" value="Genomic_DNA"/>
</dbReference>
<feature type="domain" description="SGNH hydrolase-type esterase" evidence="2">
    <location>
        <begin position="32"/>
        <end position="190"/>
    </location>
</feature>
<dbReference type="GO" id="GO:0004622">
    <property type="term" value="F:phosphatidylcholine lysophospholipase activity"/>
    <property type="evidence" value="ECO:0007669"/>
    <property type="project" value="TreeGrafter"/>
</dbReference>
<evidence type="ECO:0000256" key="1">
    <source>
        <dbReference type="SAM" id="SignalP"/>
    </source>
</evidence>
<evidence type="ECO:0000313" key="4">
    <source>
        <dbReference type="Proteomes" id="UP000219329"/>
    </source>
</evidence>
<keyword evidence="1" id="KW-0732">Signal</keyword>
<dbReference type="PANTHER" id="PTHR30383:SF24">
    <property type="entry name" value="THIOESTERASE 1_PROTEASE 1_LYSOPHOSPHOLIPASE L1"/>
    <property type="match status" value="1"/>
</dbReference>
<sequence>MKARIISLLVIIMSLYPLVARSAEEATNTLLVYGDSLSAAYGIQEAQGWVTLLESRLNEENWPYKLINGSVSGETTTGGLERLPAMLSIYQPDLVILELGGNDGLRGLPLETLKANLKKMISLIRAEGGEVLLTGIQIPPNYGPRYTEPFFSLYTEISEEDSLALVPFLIEGIPQQPELMQNDGIHPKAEAQIMILDNVWPYLEPMLSRR</sequence>